<evidence type="ECO:0000313" key="2">
    <source>
        <dbReference type="EMBL" id="MFC3895265.1"/>
    </source>
</evidence>
<dbReference type="InterPro" id="IPR016032">
    <property type="entry name" value="Sig_transdc_resp-reg_C-effctor"/>
</dbReference>
<organism evidence="2 3">
    <name type="scientific">Lentzea rhizosphaerae</name>
    <dbReference type="NCBI Taxonomy" id="2041025"/>
    <lineage>
        <taxon>Bacteria</taxon>
        <taxon>Bacillati</taxon>
        <taxon>Actinomycetota</taxon>
        <taxon>Actinomycetes</taxon>
        <taxon>Pseudonocardiales</taxon>
        <taxon>Pseudonocardiaceae</taxon>
        <taxon>Lentzea</taxon>
    </lineage>
</organism>
<comment type="caution">
    <text evidence="2">The sequence shown here is derived from an EMBL/GenBank/DDBJ whole genome shotgun (WGS) entry which is preliminary data.</text>
</comment>
<dbReference type="SMART" id="SM00421">
    <property type="entry name" value="HTH_LUXR"/>
    <property type="match status" value="1"/>
</dbReference>
<dbReference type="InterPro" id="IPR036388">
    <property type="entry name" value="WH-like_DNA-bd_sf"/>
</dbReference>
<evidence type="ECO:0000259" key="1">
    <source>
        <dbReference type="PROSITE" id="PS50043"/>
    </source>
</evidence>
<dbReference type="Pfam" id="PF00196">
    <property type="entry name" value="GerE"/>
    <property type="match status" value="1"/>
</dbReference>
<feature type="domain" description="HTH luxR-type" evidence="1">
    <location>
        <begin position="794"/>
        <end position="859"/>
    </location>
</feature>
<name>A0ABV8BZU4_9PSEU</name>
<evidence type="ECO:0000313" key="3">
    <source>
        <dbReference type="Proteomes" id="UP001595690"/>
    </source>
</evidence>
<gene>
    <name evidence="2" type="ORF">ACFOWZ_27620</name>
</gene>
<dbReference type="Gene3D" id="1.10.10.10">
    <property type="entry name" value="Winged helix-like DNA-binding domain superfamily/Winged helix DNA-binding domain"/>
    <property type="match status" value="1"/>
</dbReference>
<dbReference type="EMBL" id="JBHRZI010000023">
    <property type="protein sequence ID" value="MFC3895265.1"/>
    <property type="molecule type" value="Genomic_DNA"/>
</dbReference>
<dbReference type="PROSITE" id="PS50043">
    <property type="entry name" value="HTH_LUXR_2"/>
    <property type="match status" value="1"/>
</dbReference>
<dbReference type="SUPFAM" id="SSF46894">
    <property type="entry name" value="C-terminal effector domain of the bipartite response regulators"/>
    <property type="match status" value="1"/>
</dbReference>
<proteinExistence type="predicted"/>
<protein>
    <submittedName>
        <fullName evidence="2">LuxR C-terminal-related transcriptional regulator</fullName>
    </submittedName>
</protein>
<dbReference type="SUPFAM" id="SSF48452">
    <property type="entry name" value="TPR-like"/>
    <property type="match status" value="1"/>
</dbReference>
<dbReference type="InterPro" id="IPR011990">
    <property type="entry name" value="TPR-like_helical_dom_sf"/>
</dbReference>
<reference evidence="3" key="1">
    <citation type="journal article" date="2019" name="Int. J. Syst. Evol. Microbiol.">
        <title>The Global Catalogue of Microorganisms (GCM) 10K type strain sequencing project: providing services to taxonomists for standard genome sequencing and annotation.</title>
        <authorList>
            <consortium name="The Broad Institute Genomics Platform"/>
            <consortium name="The Broad Institute Genome Sequencing Center for Infectious Disease"/>
            <person name="Wu L."/>
            <person name="Ma J."/>
        </authorList>
    </citation>
    <scope>NUCLEOTIDE SEQUENCE [LARGE SCALE GENOMIC DNA]</scope>
    <source>
        <strain evidence="3">CGMCC 4.7405</strain>
    </source>
</reference>
<sequence length="862" mass="91506">MQQDRLVVSSERVPFVPDFGSGGLTVVCGRSEVDLAVVVDELRRRHGQGVKVVDLSFSESTADLLTRGCLTVFTNLHRLPGVAVESLARQIAAAGTRCLATVVLPLAPSSRPAFAAAFARLHGLVRLVTLRPVPRCGLPDLVVSLTGALPEAALCSLLWSLTRGWPSAVAAALRIGSITVVDRHCYLSGWPTRFEADDLLARIRGLGLPLWSAAKAAAVLAPLGRAVPRLTGQALGVPTHEAAALLTALADAGVLLPMRAGLVRFRLPLLQLALRSALGPYERRRIAQIAVTALWQGTAECADPAFLADRIVEAGNLVEAGRARAELLGRAGHAVAEAAGRSDGELGGHAVAAETGRSELAAALTLHAHDADRALRWLRAAADLAPNPAERALTLLAHARACLAHGAAWWALDSTDVLLHEHVDDLSDDRLVDVCLTHLAALGAAGELDTVSRVAAGTWWPWPGGEVQRAVGRAAALSSLGDWRAAQQVLADVRDHPDGHLVARHLRDLEPITRLWLGDSAAFDAEVAAGEPLPDLLQRDAEVLVALGELRRAEPLLALTGQVRLSCQATLAAAGGRADEALELVRKSMATQPRTACDPGQGVMFHVAATLLLRKGKLVRALEMVAASRERGPALPHLLAVAEASHHVLFGRHADAVALLERALDHARATGVVALTDLLWMALADIAVSRGDRSPLPCHLERVAEVAKRMPTEQAEISRLVLHATVHGNSATEAANLLRTRPPLELAEGLERLVRFGVGAPELLSEAYEAAGAVDALLHRSVLRNLMRTHGIPVPGRQATVAENERLLAVLVTDGLGNKQIATLLDTSEKSVEGRLSRLFSRTGYRSRVELAAAMLTGRFTA</sequence>
<accession>A0ABV8BZU4</accession>
<keyword evidence="3" id="KW-1185">Reference proteome</keyword>
<dbReference type="Proteomes" id="UP001595690">
    <property type="component" value="Unassembled WGS sequence"/>
</dbReference>
<dbReference type="RefSeq" id="WP_382376810.1">
    <property type="nucleotide sequence ID" value="NZ_JBHRZI010000023.1"/>
</dbReference>
<dbReference type="InterPro" id="IPR000792">
    <property type="entry name" value="Tscrpt_reg_LuxR_C"/>
</dbReference>